<evidence type="ECO:0000313" key="1">
    <source>
        <dbReference type="EMBL" id="POV95404.1"/>
    </source>
</evidence>
<sequence>MFSQTSAKLLLIVGVALCLYTAEISAESVCHKWWKTLPNGKGKMEIRLAKRASDPAVGRIKSGDLKVTTTTIAGGTGACGTTYGPKNMGGCLWGGANYLGDAPDKSLTLGWVNGSAKGNCGKKFFANRGDKRAEGTVYDTCSFDEGGRKLTIEQGCSTMYVTAALYNALGGTGGRIIIDDWDFKADTPPV</sequence>
<dbReference type="VEuPathDB" id="FungiDB:PSTT_16262"/>
<name>A0A2S4UE26_9BASI</name>
<comment type="caution">
    <text evidence="1">The sequence shown here is derived from an EMBL/GenBank/DDBJ whole genome shotgun (WGS) entry which is preliminary data.</text>
</comment>
<gene>
    <name evidence="1" type="ORF">PSTT_16262</name>
</gene>
<dbReference type="AlphaFoldDB" id="A0A2S4UE26"/>
<dbReference type="EMBL" id="PKSL01000346">
    <property type="protein sequence ID" value="POV95404.1"/>
    <property type="molecule type" value="Genomic_DNA"/>
</dbReference>
<organism evidence="1 2">
    <name type="scientific">Puccinia striiformis</name>
    <dbReference type="NCBI Taxonomy" id="27350"/>
    <lineage>
        <taxon>Eukaryota</taxon>
        <taxon>Fungi</taxon>
        <taxon>Dikarya</taxon>
        <taxon>Basidiomycota</taxon>
        <taxon>Pucciniomycotina</taxon>
        <taxon>Pucciniomycetes</taxon>
        <taxon>Pucciniales</taxon>
        <taxon>Pucciniaceae</taxon>
        <taxon>Puccinia</taxon>
    </lineage>
</organism>
<reference evidence="1" key="1">
    <citation type="submission" date="2017-12" db="EMBL/GenBank/DDBJ databases">
        <title>Gene loss provides genomic basis for host adaptation in cereal stripe rust fungi.</title>
        <authorList>
            <person name="Xia C."/>
        </authorList>
    </citation>
    <scope>NUCLEOTIDE SEQUENCE [LARGE SCALE GENOMIC DNA]</scope>
    <source>
        <strain evidence="1">93-210</strain>
    </source>
</reference>
<proteinExistence type="predicted"/>
<dbReference type="VEuPathDB" id="FungiDB:PSHT_04245"/>
<accession>A0A2S4UE26</accession>
<dbReference type="VEuPathDB" id="FungiDB:PSTT_10787"/>
<keyword evidence="2" id="KW-1185">Reference proteome</keyword>
<dbReference type="OrthoDB" id="3361140at2759"/>
<evidence type="ECO:0000313" key="2">
    <source>
        <dbReference type="Proteomes" id="UP000239156"/>
    </source>
</evidence>
<protein>
    <submittedName>
        <fullName evidence="1">Uncharacterized protein</fullName>
    </submittedName>
</protein>
<dbReference type="Proteomes" id="UP000239156">
    <property type="component" value="Unassembled WGS sequence"/>
</dbReference>